<feature type="domain" description="Arginine decarboxylase helical bundle" evidence="16">
    <location>
        <begin position="386"/>
        <end position="471"/>
    </location>
</feature>
<dbReference type="Proteomes" id="UP000198762">
    <property type="component" value="Unassembled WGS sequence"/>
</dbReference>
<keyword evidence="9 12" id="KW-0745">Spermidine biosynthesis</keyword>
<evidence type="ECO:0000256" key="4">
    <source>
        <dbReference type="ARBA" id="ARBA00008357"/>
    </source>
</evidence>
<dbReference type="CDD" id="cd06830">
    <property type="entry name" value="PLPDE_III_ADC"/>
    <property type="match status" value="1"/>
</dbReference>
<evidence type="ECO:0000259" key="15">
    <source>
        <dbReference type="Pfam" id="PF02784"/>
    </source>
</evidence>
<feature type="modified residue" description="N6-(pyridoxal phosphate)lysine" evidence="12 13">
    <location>
        <position position="115"/>
    </location>
</feature>
<dbReference type="AlphaFoldDB" id="A0A1I0FE61"/>
<dbReference type="GO" id="GO:0006527">
    <property type="term" value="P:L-arginine catabolic process"/>
    <property type="evidence" value="ECO:0007669"/>
    <property type="project" value="InterPro"/>
</dbReference>
<evidence type="ECO:0000256" key="7">
    <source>
        <dbReference type="ARBA" id="ARBA00022842"/>
    </source>
</evidence>
<dbReference type="NCBIfam" id="TIGR01273">
    <property type="entry name" value="speA"/>
    <property type="match status" value="1"/>
</dbReference>
<evidence type="ECO:0000256" key="12">
    <source>
        <dbReference type="HAMAP-Rule" id="MF_01417"/>
    </source>
</evidence>
<evidence type="ECO:0000256" key="14">
    <source>
        <dbReference type="PIRSR" id="PIRSR600183-50"/>
    </source>
</evidence>
<dbReference type="InterPro" id="IPR009006">
    <property type="entry name" value="Ala_racemase/Decarboxylase_C"/>
</dbReference>
<keyword evidence="5 12" id="KW-0479">Metal-binding</keyword>
<dbReference type="FunFam" id="3.20.20.10:FF:000001">
    <property type="entry name" value="Biosynthetic arginine decarboxylase"/>
    <property type="match status" value="1"/>
</dbReference>
<dbReference type="PANTHER" id="PTHR43295">
    <property type="entry name" value="ARGININE DECARBOXYLASE"/>
    <property type="match status" value="1"/>
</dbReference>
<dbReference type="STRING" id="430453.SAMN04487962_11247"/>
<dbReference type="PRINTS" id="PR01179">
    <property type="entry name" value="ODADCRBXLASE"/>
</dbReference>
<keyword evidence="8 12" id="KW-0663">Pyridoxal phosphate</keyword>
<dbReference type="FunFam" id="1.10.287.3440:FF:000001">
    <property type="entry name" value="Biosynthetic arginine decarboxylase"/>
    <property type="match status" value="1"/>
</dbReference>
<dbReference type="InterPro" id="IPR029066">
    <property type="entry name" value="PLP-binding_barrel"/>
</dbReference>
<evidence type="ECO:0000313" key="18">
    <source>
        <dbReference type="EMBL" id="SET55486.1"/>
    </source>
</evidence>
<feature type="domain" description="Orn/DAP/Arg decarboxylase 2 N-terminal" evidence="15">
    <location>
        <begin position="105"/>
        <end position="360"/>
    </location>
</feature>
<evidence type="ECO:0000256" key="13">
    <source>
        <dbReference type="PIRSR" id="PIRSR001336-50"/>
    </source>
</evidence>
<dbReference type="Pfam" id="PF02784">
    <property type="entry name" value="Orn_Arg_deC_N"/>
    <property type="match status" value="1"/>
</dbReference>
<keyword evidence="6 12" id="KW-0210">Decarboxylase</keyword>
<dbReference type="SUPFAM" id="SSF51419">
    <property type="entry name" value="PLP-binding barrel"/>
    <property type="match status" value="1"/>
</dbReference>
<dbReference type="InterPro" id="IPR040634">
    <property type="entry name" value="Arg_decarb_HB"/>
</dbReference>
<comment type="function">
    <text evidence="3 12">Catalyzes the biosynthesis of agmatine from arginine.</text>
</comment>
<dbReference type="NCBIfam" id="NF003763">
    <property type="entry name" value="PRK05354.1"/>
    <property type="match status" value="1"/>
</dbReference>
<evidence type="ECO:0000256" key="5">
    <source>
        <dbReference type="ARBA" id="ARBA00022723"/>
    </source>
</evidence>
<evidence type="ECO:0000256" key="1">
    <source>
        <dbReference type="ARBA" id="ARBA00001933"/>
    </source>
</evidence>
<feature type="binding site" evidence="12">
    <location>
        <begin position="300"/>
        <end position="310"/>
    </location>
    <ligand>
        <name>substrate</name>
    </ligand>
</feature>
<organism evidence="18 19">
    <name type="scientific">Marinobacter segnicrescens</name>
    <dbReference type="NCBI Taxonomy" id="430453"/>
    <lineage>
        <taxon>Bacteria</taxon>
        <taxon>Pseudomonadati</taxon>
        <taxon>Pseudomonadota</taxon>
        <taxon>Gammaproteobacteria</taxon>
        <taxon>Pseudomonadales</taxon>
        <taxon>Marinobacteraceae</taxon>
        <taxon>Marinobacter</taxon>
    </lineage>
</organism>
<comment type="catalytic activity">
    <reaction evidence="12">
        <text>L-arginine + H(+) = agmatine + CO2</text>
        <dbReference type="Rhea" id="RHEA:17641"/>
        <dbReference type="ChEBI" id="CHEBI:15378"/>
        <dbReference type="ChEBI" id="CHEBI:16526"/>
        <dbReference type="ChEBI" id="CHEBI:32682"/>
        <dbReference type="ChEBI" id="CHEBI:58145"/>
        <dbReference type="EC" id="4.1.1.19"/>
    </reaction>
</comment>
<comment type="cofactor">
    <cofactor evidence="1 12 13">
        <name>pyridoxal 5'-phosphate</name>
        <dbReference type="ChEBI" id="CHEBI:597326"/>
    </cofactor>
</comment>
<keyword evidence="19" id="KW-1185">Reference proteome</keyword>
<evidence type="ECO:0000259" key="17">
    <source>
        <dbReference type="Pfam" id="PF17944"/>
    </source>
</evidence>
<dbReference type="EMBL" id="FOHZ01000012">
    <property type="protein sequence ID" value="SET55486.1"/>
    <property type="molecule type" value="Genomic_DNA"/>
</dbReference>
<evidence type="ECO:0000256" key="8">
    <source>
        <dbReference type="ARBA" id="ARBA00022898"/>
    </source>
</evidence>
<dbReference type="InterPro" id="IPR000183">
    <property type="entry name" value="Orn/DAP/Arg_de-COase"/>
</dbReference>
<dbReference type="Gene3D" id="1.20.58.930">
    <property type="match status" value="1"/>
</dbReference>
<dbReference type="GO" id="GO:0046872">
    <property type="term" value="F:metal ion binding"/>
    <property type="evidence" value="ECO:0007669"/>
    <property type="project" value="UniProtKB-KW"/>
</dbReference>
<dbReference type="GO" id="GO:0033388">
    <property type="term" value="P:putrescine biosynthetic process from arginine"/>
    <property type="evidence" value="ECO:0007669"/>
    <property type="project" value="UniProtKB-ARBA"/>
</dbReference>
<evidence type="ECO:0000256" key="2">
    <source>
        <dbReference type="ARBA" id="ARBA00001946"/>
    </source>
</evidence>
<evidence type="ECO:0000313" key="19">
    <source>
        <dbReference type="Proteomes" id="UP000198762"/>
    </source>
</evidence>
<evidence type="ECO:0000259" key="16">
    <source>
        <dbReference type="Pfam" id="PF17810"/>
    </source>
</evidence>
<comment type="cofactor">
    <cofactor evidence="2 12">
        <name>Mg(2+)</name>
        <dbReference type="ChEBI" id="CHEBI:18420"/>
    </cofactor>
</comment>
<dbReference type="Pfam" id="PF17810">
    <property type="entry name" value="Arg_decarb_HB"/>
    <property type="match status" value="1"/>
</dbReference>
<dbReference type="InterPro" id="IPR022657">
    <property type="entry name" value="De-COase2_CS"/>
</dbReference>
<dbReference type="PROSITE" id="PS00879">
    <property type="entry name" value="ODR_DC_2_2"/>
    <property type="match status" value="1"/>
</dbReference>
<gene>
    <name evidence="12" type="primary">speA</name>
    <name evidence="18" type="ORF">SAMN04487962_11247</name>
</gene>
<proteinExistence type="inferred from homology"/>
<keyword evidence="7 12" id="KW-0460">Magnesium</keyword>
<dbReference type="PRINTS" id="PR01180">
    <property type="entry name" value="ARGDCRBXLASE"/>
</dbReference>
<evidence type="ECO:0000256" key="11">
    <source>
        <dbReference type="ARBA" id="ARBA00023239"/>
    </source>
</evidence>
<evidence type="ECO:0000256" key="10">
    <source>
        <dbReference type="ARBA" id="ARBA00023115"/>
    </source>
</evidence>
<evidence type="ECO:0000256" key="6">
    <source>
        <dbReference type="ARBA" id="ARBA00022793"/>
    </source>
</evidence>
<dbReference type="PIRSF" id="PIRSF001336">
    <property type="entry name" value="Arg_decrbxlase"/>
    <property type="match status" value="1"/>
</dbReference>
<dbReference type="InterPro" id="IPR002985">
    <property type="entry name" value="Arg_decrbxlase"/>
</dbReference>
<dbReference type="Pfam" id="PF17944">
    <property type="entry name" value="Arg_decarbox_C"/>
    <property type="match status" value="1"/>
</dbReference>
<dbReference type="GO" id="GO:0008295">
    <property type="term" value="P:spermidine biosynthetic process"/>
    <property type="evidence" value="ECO:0007669"/>
    <property type="project" value="UniProtKB-UniRule"/>
</dbReference>
<dbReference type="HAMAP" id="MF_01417">
    <property type="entry name" value="SpeA"/>
    <property type="match status" value="1"/>
</dbReference>
<comment type="pathway">
    <text evidence="12">Amine and polyamine biosynthesis; agmatine biosynthesis; agmatine from L-arginine: step 1/1.</text>
</comment>
<dbReference type="GO" id="GO:0008792">
    <property type="term" value="F:arginine decarboxylase activity"/>
    <property type="evidence" value="ECO:0007669"/>
    <property type="project" value="UniProtKB-UniRule"/>
</dbReference>
<keyword evidence="11 12" id="KW-0456">Lyase</keyword>
<name>A0A1I0FE61_9GAMM</name>
<dbReference type="InterPro" id="IPR041128">
    <property type="entry name" value="Arg_decarbox_C"/>
</dbReference>
<evidence type="ECO:0000256" key="3">
    <source>
        <dbReference type="ARBA" id="ARBA00002257"/>
    </source>
</evidence>
<accession>A0A1I0FE61</accession>
<dbReference type="Gene3D" id="1.10.287.3440">
    <property type="match status" value="1"/>
</dbReference>
<sequence>MGAPGKIAPSAIQDTSMTTRTTASQIYNIAHWSDGYIDVNTGGDVLIRPHRAHNDHSINLPELIGQLSTRGVALPVLIRFTDILHDRVNTLCLAFNDVASEHGYQGRYTAVYPIKVNQQRGVVEELLRAQPAAANSQIGLEAGSKPELMAVLALSSARGSVIVCNGYKDREYIRTALIGQKLGFRVFIVVEKPSELKLILNEAKRLDVRPLIGVRARLATIGKGNWQNTGGEKSKFGLSAGQVLDVVERLRAADALDSLQLLHFHLGSQIANIRDIQTGLRECARFYSELRQLGAPVDTVDIGGGLGVDYEGTRSRSSCSMNYSMREYAWNVVHTLQTECDRAGVPHPDLISESGRALTAHHAVLVTNVIDREQPEARIPTAPAASAPGPLHDLWRDYCHVTDDVSPRSRIEIYHDLLHAMGDVHAQFAHGVLTLGQRADAERIYTASCRQLQQQLNGANRAHREILDELNEKLAEKLFVNFSLFQSLPDIWGIDQIFPVLPIQGLDRAITRRAVIQDITCDSDGRIDRYVDGQGIETTLPLPDHDDSQPLLIGFFMTGAYQEILGDMHNLFGDTHSVDVQLDSNGQYRVSEPTEGDTVADILRYVNFDPQDLIKAYRARFASSDMPADEQHQLLQELEAGLEGYTYLEE</sequence>
<comment type="similarity">
    <text evidence="4 12">Belongs to the Orn/Lys/Arg decarboxylase class-II family. SpeA subfamily.</text>
</comment>
<keyword evidence="10 12" id="KW-0620">Polyamine biosynthesis</keyword>
<dbReference type="InterPro" id="IPR022644">
    <property type="entry name" value="De-COase2_N"/>
</dbReference>
<feature type="active site" description="Proton donor" evidence="14">
    <location>
        <position position="521"/>
    </location>
</feature>
<dbReference type="Gene3D" id="3.20.20.10">
    <property type="entry name" value="Alanine racemase"/>
    <property type="match status" value="1"/>
</dbReference>
<protein>
    <recommendedName>
        <fullName evidence="12">Biosynthetic arginine decarboxylase</fullName>
        <shortName evidence="12">ADC</shortName>
        <ecNumber evidence="12">4.1.1.19</ecNumber>
    </recommendedName>
</protein>
<dbReference type="Gene3D" id="2.40.37.10">
    <property type="entry name" value="Lyase, Ornithine Decarboxylase, Chain A, domain 1"/>
    <property type="match status" value="1"/>
</dbReference>
<dbReference type="PANTHER" id="PTHR43295:SF9">
    <property type="entry name" value="BIOSYNTHETIC ARGININE DECARBOXYLASE"/>
    <property type="match status" value="1"/>
</dbReference>
<reference evidence="19" key="1">
    <citation type="submission" date="2016-10" db="EMBL/GenBank/DDBJ databases">
        <authorList>
            <person name="Varghese N."/>
            <person name="Submissions S."/>
        </authorList>
    </citation>
    <scope>NUCLEOTIDE SEQUENCE [LARGE SCALE GENOMIC DNA]</scope>
    <source>
        <strain evidence="19">CGMCC 1.6489</strain>
    </source>
</reference>
<dbReference type="SUPFAM" id="SSF50621">
    <property type="entry name" value="Alanine racemase C-terminal domain-like"/>
    <property type="match status" value="1"/>
</dbReference>
<feature type="domain" description="Arginine decarboxylase C-terminal helical" evidence="17">
    <location>
        <begin position="599"/>
        <end position="648"/>
    </location>
</feature>
<evidence type="ECO:0000256" key="9">
    <source>
        <dbReference type="ARBA" id="ARBA00023066"/>
    </source>
</evidence>
<dbReference type="UniPathway" id="UPA00186">
    <property type="reaction ID" value="UER00284"/>
</dbReference>
<dbReference type="EC" id="4.1.1.19" evidence="12"/>